<dbReference type="PROSITE" id="PS00626">
    <property type="entry name" value="RCC1_2"/>
    <property type="match status" value="1"/>
</dbReference>
<feature type="repeat" description="RCC1" evidence="2">
    <location>
        <begin position="1"/>
        <end position="54"/>
    </location>
</feature>
<feature type="repeat" description="RCC1" evidence="2">
    <location>
        <begin position="166"/>
        <end position="215"/>
    </location>
</feature>
<feature type="repeat" description="RCC1" evidence="2">
    <location>
        <begin position="111"/>
        <end position="165"/>
    </location>
</feature>
<name>A0A6A6BPL1_9PEZI</name>
<feature type="repeat" description="RCC1" evidence="2">
    <location>
        <begin position="258"/>
        <end position="295"/>
    </location>
</feature>
<reference evidence="4" key="1">
    <citation type="journal article" date="2020" name="Stud. Mycol.">
        <title>101 Dothideomycetes genomes: a test case for predicting lifestyles and emergence of pathogens.</title>
        <authorList>
            <person name="Haridas S."/>
            <person name="Albert R."/>
            <person name="Binder M."/>
            <person name="Bloem J."/>
            <person name="Labutti K."/>
            <person name="Salamov A."/>
            <person name="Andreopoulos B."/>
            <person name="Baker S."/>
            <person name="Barry K."/>
            <person name="Bills G."/>
            <person name="Bluhm B."/>
            <person name="Cannon C."/>
            <person name="Castanera R."/>
            <person name="Culley D."/>
            <person name="Daum C."/>
            <person name="Ezra D."/>
            <person name="Gonzalez J."/>
            <person name="Henrissat B."/>
            <person name="Kuo A."/>
            <person name="Liang C."/>
            <person name="Lipzen A."/>
            <person name="Lutzoni F."/>
            <person name="Magnuson J."/>
            <person name="Mondo S."/>
            <person name="Nolan M."/>
            <person name="Ohm R."/>
            <person name="Pangilinan J."/>
            <person name="Park H.-J."/>
            <person name="Ramirez L."/>
            <person name="Alfaro M."/>
            <person name="Sun H."/>
            <person name="Tritt A."/>
            <person name="Yoshinaga Y."/>
            <person name="Zwiers L.-H."/>
            <person name="Turgeon B."/>
            <person name="Goodwin S."/>
            <person name="Spatafora J."/>
            <person name="Crous P."/>
            <person name="Grigoriev I."/>
        </authorList>
    </citation>
    <scope>NUCLEOTIDE SEQUENCE</scope>
    <source>
        <strain evidence="4">CBS 121167</strain>
    </source>
</reference>
<dbReference type="RefSeq" id="XP_033400886.1">
    <property type="nucleotide sequence ID" value="XM_033539959.1"/>
</dbReference>
<evidence type="ECO:0000313" key="4">
    <source>
        <dbReference type="EMBL" id="KAF2145174.1"/>
    </source>
</evidence>
<evidence type="ECO:0000313" key="5">
    <source>
        <dbReference type="Proteomes" id="UP000799438"/>
    </source>
</evidence>
<evidence type="ECO:0000256" key="1">
    <source>
        <dbReference type="ARBA" id="ARBA00022737"/>
    </source>
</evidence>
<dbReference type="Pfam" id="PF25390">
    <property type="entry name" value="WD40_RLD"/>
    <property type="match status" value="1"/>
</dbReference>
<sequence length="342" mass="36507">MLYAFGSNGSGQLGIGHEEDVSVPTEVHVQEDSTIVQPHRIAAGGNHTLVLTADNRMFATGDDSNGRCATGAVVQSSTQFRPGSLNAGVLPEPIIYLCACTWEASTFVSGDDVFTCGTGDKGELGQGGHLTHSTQPRIIIDFPPEGTRIVDMAACMDHTVVVLDNGEVYGWGNGRKGQLGEPVANVWNPRKITEVSFHAHRVACGREFTYIVGDPATGESLVLGSDKWSIKIPPVESIVDWVDIGASWSGIYVLLKSGKIVAWGRNDHGQLPAEGLPEIELMAVGSEHVLAKTREGKVVAWGWNEHGNCGTATDSKWNEVQVNDGTVKLLAAGCATSFVWTE</sequence>
<protein>
    <recommendedName>
        <fullName evidence="3">RCC1-like domain-containing protein</fullName>
    </recommendedName>
</protein>
<dbReference type="Proteomes" id="UP000799438">
    <property type="component" value="Unassembled WGS sequence"/>
</dbReference>
<dbReference type="GeneID" id="54297455"/>
<dbReference type="AlphaFoldDB" id="A0A6A6BPL1"/>
<dbReference type="PANTHER" id="PTHR22870:SF466">
    <property type="entry name" value="ANKYRIN REPEAT-CONTAINING PROTEIN"/>
    <property type="match status" value="1"/>
</dbReference>
<dbReference type="SUPFAM" id="SSF50985">
    <property type="entry name" value="RCC1/BLIP-II"/>
    <property type="match status" value="1"/>
</dbReference>
<dbReference type="InterPro" id="IPR051210">
    <property type="entry name" value="Ub_ligase/GEF_domain"/>
</dbReference>
<dbReference type="PRINTS" id="PR00633">
    <property type="entry name" value="RCCNDNSATION"/>
</dbReference>
<dbReference type="InterPro" id="IPR009091">
    <property type="entry name" value="RCC1/BLIP-II"/>
</dbReference>
<keyword evidence="5" id="KW-1185">Reference proteome</keyword>
<dbReference type="InterPro" id="IPR000408">
    <property type="entry name" value="Reg_chr_condens"/>
</dbReference>
<dbReference type="PANTHER" id="PTHR22870">
    <property type="entry name" value="REGULATOR OF CHROMOSOME CONDENSATION"/>
    <property type="match status" value="1"/>
</dbReference>
<accession>A0A6A6BPL1</accession>
<dbReference type="OrthoDB" id="5370059at2759"/>
<evidence type="ECO:0000256" key="2">
    <source>
        <dbReference type="PROSITE-ProRule" id="PRU00235"/>
    </source>
</evidence>
<gene>
    <name evidence="4" type="ORF">K452DRAFT_284558</name>
</gene>
<dbReference type="PROSITE" id="PS50012">
    <property type="entry name" value="RCC1_3"/>
    <property type="match status" value="4"/>
</dbReference>
<dbReference type="EMBL" id="ML995478">
    <property type="protein sequence ID" value="KAF2145174.1"/>
    <property type="molecule type" value="Genomic_DNA"/>
</dbReference>
<dbReference type="Gene3D" id="2.130.10.30">
    <property type="entry name" value="Regulator of chromosome condensation 1/beta-lactamase-inhibitor protein II"/>
    <property type="match status" value="2"/>
</dbReference>
<feature type="domain" description="RCC1-like" evidence="3">
    <location>
        <begin position="2"/>
        <end position="338"/>
    </location>
</feature>
<keyword evidence="1" id="KW-0677">Repeat</keyword>
<evidence type="ECO:0000259" key="3">
    <source>
        <dbReference type="Pfam" id="PF25390"/>
    </source>
</evidence>
<dbReference type="InterPro" id="IPR058923">
    <property type="entry name" value="RCC1-like_dom"/>
</dbReference>
<organism evidence="4 5">
    <name type="scientific">Aplosporella prunicola CBS 121167</name>
    <dbReference type="NCBI Taxonomy" id="1176127"/>
    <lineage>
        <taxon>Eukaryota</taxon>
        <taxon>Fungi</taxon>
        <taxon>Dikarya</taxon>
        <taxon>Ascomycota</taxon>
        <taxon>Pezizomycotina</taxon>
        <taxon>Dothideomycetes</taxon>
        <taxon>Dothideomycetes incertae sedis</taxon>
        <taxon>Botryosphaeriales</taxon>
        <taxon>Aplosporellaceae</taxon>
        <taxon>Aplosporella</taxon>
    </lineage>
</organism>
<proteinExistence type="predicted"/>